<reference evidence="1" key="1">
    <citation type="journal article" date="2014" name="Front. Microbiol.">
        <title>High frequency of phylogenetically diverse reductive dehalogenase-homologous genes in deep subseafloor sedimentary metagenomes.</title>
        <authorList>
            <person name="Kawai M."/>
            <person name="Futagami T."/>
            <person name="Toyoda A."/>
            <person name="Takaki Y."/>
            <person name="Nishi S."/>
            <person name="Hori S."/>
            <person name="Arai W."/>
            <person name="Tsubouchi T."/>
            <person name="Morono Y."/>
            <person name="Uchiyama I."/>
            <person name="Ito T."/>
            <person name="Fujiyama A."/>
            <person name="Inagaki F."/>
            <person name="Takami H."/>
        </authorList>
    </citation>
    <scope>NUCLEOTIDE SEQUENCE</scope>
    <source>
        <strain evidence="1">Expedition CK06-06</strain>
    </source>
</reference>
<dbReference type="InterPro" id="IPR011990">
    <property type="entry name" value="TPR-like_helical_dom_sf"/>
</dbReference>
<evidence type="ECO:0000313" key="1">
    <source>
        <dbReference type="EMBL" id="GAH82433.1"/>
    </source>
</evidence>
<accession>X1KK29</accession>
<dbReference type="EMBL" id="BARU01044893">
    <property type="protein sequence ID" value="GAH82433.1"/>
    <property type="molecule type" value="Genomic_DNA"/>
</dbReference>
<dbReference type="SUPFAM" id="SSF48452">
    <property type="entry name" value="TPR-like"/>
    <property type="match status" value="1"/>
</dbReference>
<dbReference type="InterPro" id="IPR019734">
    <property type="entry name" value="TPR_rpt"/>
</dbReference>
<protein>
    <submittedName>
        <fullName evidence="1">Uncharacterized protein</fullName>
    </submittedName>
</protein>
<proteinExistence type="predicted"/>
<dbReference type="PROSITE" id="PS50005">
    <property type="entry name" value="TPR"/>
    <property type="match status" value="1"/>
</dbReference>
<dbReference type="Pfam" id="PF14559">
    <property type="entry name" value="TPR_19"/>
    <property type="match status" value="1"/>
</dbReference>
<dbReference type="AlphaFoldDB" id="X1KK29"/>
<feature type="non-terminal residue" evidence="1">
    <location>
        <position position="1"/>
    </location>
</feature>
<name>X1KK29_9ZZZZ</name>
<comment type="caution">
    <text evidence="1">The sequence shown here is derived from an EMBL/GenBank/DDBJ whole genome shotgun (WGS) entry which is preliminary data.</text>
</comment>
<dbReference type="SMART" id="SM00028">
    <property type="entry name" value="TPR"/>
    <property type="match status" value="2"/>
</dbReference>
<gene>
    <name evidence="1" type="ORF">S03H2_68315</name>
</gene>
<organism evidence="1">
    <name type="scientific">marine sediment metagenome</name>
    <dbReference type="NCBI Taxonomy" id="412755"/>
    <lineage>
        <taxon>unclassified sequences</taxon>
        <taxon>metagenomes</taxon>
        <taxon>ecological metagenomes</taxon>
    </lineage>
</organism>
<dbReference type="Gene3D" id="1.25.40.10">
    <property type="entry name" value="Tetratricopeptide repeat domain"/>
    <property type="match status" value="1"/>
</dbReference>
<sequence>ELLKLKSQQPDAPAWVFASLANMYRREKDNEAAIEHYRRALALDYGQVNWRLTLARLLANTGSVPEAIHEARICLRLRPQFKAAENLIADLSVHPAALGGESPGP</sequence>